<feature type="transmembrane region" description="Helical" evidence="21">
    <location>
        <begin position="12"/>
        <end position="34"/>
    </location>
</feature>
<dbReference type="InterPro" id="IPR029020">
    <property type="entry name" value="Ammonium/urea_transptr"/>
</dbReference>
<proteinExistence type="inferred from homology"/>
<evidence type="ECO:0000256" key="11">
    <source>
        <dbReference type="ARBA" id="ARBA00022777"/>
    </source>
</evidence>
<dbReference type="SUPFAM" id="SSF55874">
    <property type="entry name" value="ATPase domain of HSP90 chaperone/DNA topoisomerase II/histidine kinase"/>
    <property type="match status" value="1"/>
</dbReference>
<dbReference type="PROSITE" id="PS50110">
    <property type="entry name" value="RESPONSE_REGULATORY"/>
    <property type="match status" value="2"/>
</dbReference>
<feature type="transmembrane region" description="Helical" evidence="21">
    <location>
        <begin position="309"/>
        <end position="330"/>
    </location>
</feature>
<feature type="transmembrane region" description="Helical" evidence="21">
    <location>
        <begin position="574"/>
        <end position="597"/>
    </location>
</feature>
<dbReference type="PROSITE" id="PS50894">
    <property type="entry name" value="HPT"/>
    <property type="match status" value="1"/>
</dbReference>
<evidence type="ECO:0000313" key="27">
    <source>
        <dbReference type="Proteomes" id="UP001250932"/>
    </source>
</evidence>
<dbReference type="SMART" id="SM00448">
    <property type="entry name" value="REC"/>
    <property type="match status" value="2"/>
</dbReference>
<keyword evidence="8" id="KW-0808">Transferase</keyword>
<feature type="transmembrane region" description="Helical" evidence="21">
    <location>
        <begin position="350"/>
        <end position="371"/>
    </location>
</feature>
<dbReference type="InterPro" id="IPR001905">
    <property type="entry name" value="Ammonium_transpt"/>
</dbReference>
<gene>
    <name evidence="26" type="primary">amt</name>
    <name evidence="26" type="ORF">PPG34_13890</name>
</gene>
<dbReference type="SMART" id="SM00065">
    <property type="entry name" value="GAF"/>
    <property type="match status" value="1"/>
</dbReference>
<evidence type="ECO:0000256" key="18">
    <source>
        <dbReference type="PROSITE-ProRule" id="PRU00169"/>
    </source>
</evidence>
<comment type="caution">
    <text evidence="26">The sequence shown here is derived from an EMBL/GenBank/DDBJ whole genome shotgun (WGS) entry which is preliminary data.</text>
</comment>
<feature type="transmembrane region" description="Helical" evidence="21">
    <location>
        <begin position="197"/>
        <end position="214"/>
    </location>
</feature>
<evidence type="ECO:0000256" key="13">
    <source>
        <dbReference type="ARBA" id="ARBA00022989"/>
    </source>
</evidence>
<evidence type="ECO:0000313" key="26">
    <source>
        <dbReference type="EMBL" id="MDT7043444.1"/>
    </source>
</evidence>
<comment type="similarity">
    <text evidence="3">Belongs to the ammonia transporter channel (TC 1.A.11.2) family.</text>
</comment>
<feature type="domain" description="Histidine kinase" evidence="22">
    <location>
        <begin position="783"/>
        <end position="1004"/>
    </location>
</feature>
<keyword evidence="5" id="KW-0813">Transport</keyword>
<feature type="coiled-coil region" evidence="19">
    <location>
        <begin position="746"/>
        <end position="776"/>
    </location>
</feature>
<name>A0ABU3KAM4_9BACT</name>
<evidence type="ECO:0000256" key="14">
    <source>
        <dbReference type="ARBA" id="ARBA00023012"/>
    </source>
</evidence>
<dbReference type="InterPro" id="IPR001789">
    <property type="entry name" value="Sig_transdc_resp-reg_receiver"/>
</dbReference>
<dbReference type="Proteomes" id="UP001250932">
    <property type="component" value="Unassembled WGS sequence"/>
</dbReference>
<sequence>MEEVLPNDATWLLICTAFVLLMQAGFVCLESGLVRAKNSINVAIKNVVDFCIASIMFWGVGFGLMFGASWAGVVGTDGFVFQDVTNHWLTAFFIFQLVFCGTATTIVSGAIAERMRFSGYLVVVFIIATLIYPIFGHWAWATGPNVGWLQQIGFIDFAGSTVVHSTGGWVALAAVLLIGPRLGRFDEHSIPIHGHNLPLATLGMFLLWFGWFGFNGGSALRMTGEVPLIFLNTILAGVSGGLAALGASWHLLGRPVVPFVLNGVIAGLVGITASANFMGPLSSLAIGAIAGAICVVAHQWMERRKIDDVIGAVPAHACAGVWGTIAVAIFGDPQAWGTGLGRWEQFGIQLIGVGSCFVWSFGLGGGLLWCANRILPFRVTAEEERIGLNMIEHGATTALHDLVSEMEAQRQRGDFSEPVTIEPHTEVGQIATEYNRVLISVNDETRKRESALELLRIETGYVELLQGVAVAANEAKSVEESLQTTLDLVCNFTQWPVGHVYLRPDDLSDILIPTTIWHFDHRDTFETFREVTEQTQFLPGVGLPGRVLSTFQATWIADVTQDSNFPRAIMAKGIGVKGAFAFPIIVGNTVMAVLEFFSERAEKPNSRLLEVMVAIGTQLGRVIERKKGEERFRNIFVNSNDGIFVFDLLADQIVEANVKAADILGYSEVDLSEQRPSTIFANELESFRAFLRDIKVEGRGWTDKLKFTTKSGEKIPTEISASKMVVDGRQCVIAMVRDISDRINTWALLTEAAERLEEQNKELVEARDRALELARLKSEFLATMSHEIRTPMNGVIGMTGLLLETELTVEQRRFAETVRQSGEGLLAVINDILDFSKIEAGKMDFECIDFDLRVAVEETLELIAEKASKKKLELVALVFADVPTAVQGDPGRLRQVLLNLIGNAIKFTEAGDVTIQVLCLEDNDQDVLVRIQIADTGVGISSEAQSRLFQAFSQADSSTTRKFGGTGLGLAICKQLVERMGGEIGVESTPGEGSLFWFTARFTKQSKEHQSLSRALKDLSGIRVCGVDDHPTNRVLLAQYCEDWGMESVNVATPGEALRVMQGAALRGDSYDVAILDMEMPEMNGLTLAQTLKADPMTASVKLILLTSLGRRGDGASAREVGFEAYLNKPIRKAQLRQCIEMVLGRADFNSKESPSVLITQHTLREMESLESARILVADDHTVNQQLAVLMLERLGHRVDVVGNGLEAVEVLEHKTYDLVFMDCQMPEMDGYEATQHIRRREALSVKREGKNKEVGDLPSHPQDTQNERRDTTHIPIIALTANAMDGDQDKCLAVGMDDYLSKPIKIEELKMVLQRWLLKKEKERTLMDDQTNYIRPPYKENQEGKTQSSGDSSLDAAVLAEWQDMTGVGYPKFLGRMVHQFVRDAGICIENVKKAVGDGNLDALREAAHGLKGISGNVGAKRLAHAAREIEEMCRQPSCDVSTIGIVGLQSEFEKVRGVLDHELAQAAEGK</sequence>
<dbReference type="Gene3D" id="1.10.287.130">
    <property type="match status" value="1"/>
</dbReference>
<feature type="modified residue" description="4-aspartylphosphate" evidence="18">
    <location>
        <position position="1223"/>
    </location>
</feature>
<dbReference type="SMART" id="SM00387">
    <property type="entry name" value="HATPase_c"/>
    <property type="match status" value="1"/>
</dbReference>
<evidence type="ECO:0000256" key="10">
    <source>
        <dbReference type="ARBA" id="ARBA00022741"/>
    </source>
</evidence>
<evidence type="ECO:0000256" key="19">
    <source>
        <dbReference type="SAM" id="Coils"/>
    </source>
</evidence>
<evidence type="ECO:0000256" key="15">
    <source>
        <dbReference type="ARBA" id="ARBA00023136"/>
    </source>
</evidence>
<feature type="transmembrane region" description="Helical" evidence="21">
    <location>
        <begin position="226"/>
        <end position="249"/>
    </location>
</feature>
<dbReference type="SUPFAM" id="SSF111352">
    <property type="entry name" value="Ammonium transporter"/>
    <property type="match status" value="1"/>
</dbReference>
<keyword evidence="12" id="KW-0067">ATP-binding</keyword>
<evidence type="ECO:0000256" key="2">
    <source>
        <dbReference type="ARBA" id="ARBA00004651"/>
    </source>
</evidence>
<dbReference type="CDD" id="cd00088">
    <property type="entry name" value="HPT"/>
    <property type="match status" value="1"/>
</dbReference>
<dbReference type="SUPFAM" id="SSF47226">
    <property type="entry name" value="Histidine-containing phosphotransfer domain, HPT domain"/>
    <property type="match status" value="1"/>
</dbReference>
<feature type="region of interest" description="Disordered" evidence="20">
    <location>
        <begin position="1244"/>
        <end position="1271"/>
    </location>
</feature>
<dbReference type="CDD" id="cd16922">
    <property type="entry name" value="HATPase_EvgS-ArcB-TorS-like"/>
    <property type="match status" value="1"/>
</dbReference>
<dbReference type="Pfam" id="PF00072">
    <property type="entry name" value="Response_reg"/>
    <property type="match status" value="2"/>
</dbReference>
<dbReference type="InterPro" id="IPR011006">
    <property type="entry name" value="CheY-like_superfamily"/>
</dbReference>
<dbReference type="Pfam" id="PF00512">
    <property type="entry name" value="HisKA"/>
    <property type="match status" value="1"/>
</dbReference>
<dbReference type="InterPro" id="IPR024041">
    <property type="entry name" value="NH4_transpt_AmtB-like_dom"/>
</dbReference>
<dbReference type="CDD" id="cd17546">
    <property type="entry name" value="REC_hyHK_CKI1_RcsC-like"/>
    <property type="match status" value="2"/>
</dbReference>
<dbReference type="NCBIfam" id="TIGR00836">
    <property type="entry name" value="amt"/>
    <property type="match status" value="1"/>
</dbReference>
<evidence type="ECO:0000256" key="17">
    <source>
        <dbReference type="PROSITE-ProRule" id="PRU00110"/>
    </source>
</evidence>
<organism evidence="26 27">
    <name type="scientific">Candidatus Nitronereus thalassa</name>
    <dbReference type="NCBI Taxonomy" id="3020898"/>
    <lineage>
        <taxon>Bacteria</taxon>
        <taxon>Pseudomonadati</taxon>
        <taxon>Nitrospirota</taxon>
        <taxon>Nitrospiria</taxon>
        <taxon>Nitrospirales</taxon>
        <taxon>Nitrospiraceae</taxon>
        <taxon>Candidatus Nitronereus</taxon>
    </lineage>
</organism>
<feature type="domain" description="HPt" evidence="25">
    <location>
        <begin position="1371"/>
        <end position="1468"/>
    </location>
</feature>
<dbReference type="InterPro" id="IPR036890">
    <property type="entry name" value="HATPase_C_sf"/>
</dbReference>
<keyword evidence="27" id="KW-1185">Reference proteome</keyword>
<evidence type="ECO:0000256" key="4">
    <source>
        <dbReference type="ARBA" id="ARBA00012438"/>
    </source>
</evidence>
<protein>
    <recommendedName>
        <fullName evidence="4">histidine kinase</fullName>
        <ecNumber evidence="4">2.7.13.3</ecNumber>
    </recommendedName>
</protein>
<evidence type="ECO:0000256" key="8">
    <source>
        <dbReference type="ARBA" id="ARBA00022679"/>
    </source>
</evidence>
<feature type="domain" description="PAS" evidence="24">
    <location>
        <begin position="628"/>
        <end position="671"/>
    </location>
</feature>
<feature type="modified residue" description="Phosphohistidine" evidence="17">
    <location>
        <position position="1410"/>
    </location>
</feature>
<evidence type="ECO:0000256" key="21">
    <source>
        <dbReference type="SAM" id="Phobius"/>
    </source>
</evidence>
<evidence type="ECO:0000256" key="6">
    <source>
        <dbReference type="ARBA" id="ARBA00022475"/>
    </source>
</evidence>
<dbReference type="NCBIfam" id="TIGR00229">
    <property type="entry name" value="sensory_box"/>
    <property type="match status" value="1"/>
</dbReference>
<dbReference type="Pfam" id="PF00909">
    <property type="entry name" value="Ammonium_transp"/>
    <property type="match status" value="1"/>
</dbReference>
<dbReference type="SUPFAM" id="SSF52172">
    <property type="entry name" value="CheY-like"/>
    <property type="match status" value="2"/>
</dbReference>
<evidence type="ECO:0000259" key="23">
    <source>
        <dbReference type="PROSITE" id="PS50110"/>
    </source>
</evidence>
<evidence type="ECO:0000256" key="9">
    <source>
        <dbReference type="ARBA" id="ARBA00022692"/>
    </source>
</evidence>
<feature type="transmembrane region" description="Helical" evidence="21">
    <location>
        <begin position="119"/>
        <end position="140"/>
    </location>
</feature>
<dbReference type="InterPro" id="IPR029016">
    <property type="entry name" value="GAF-like_dom_sf"/>
</dbReference>
<feature type="transmembrane region" description="Helical" evidence="21">
    <location>
        <begin position="281"/>
        <end position="297"/>
    </location>
</feature>
<keyword evidence="9 21" id="KW-0812">Transmembrane</keyword>
<comment type="catalytic activity">
    <reaction evidence="1">
        <text>ATP + protein L-histidine = ADP + protein N-phospho-L-histidine.</text>
        <dbReference type="EC" id="2.7.13.3"/>
    </reaction>
</comment>
<dbReference type="Gene3D" id="3.30.565.10">
    <property type="entry name" value="Histidine kinase-like ATPase, C-terminal domain"/>
    <property type="match status" value="1"/>
</dbReference>
<dbReference type="RefSeq" id="WP_313834011.1">
    <property type="nucleotide sequence ID" value="NZ_JAQOUE010000001.1"/>
</dbReference>
<dbReference type="SMART" id="SM00091">
    <property type="entry name" value="PAS"/>
    <property type="match status" value="1"/>
</dbReference>
<evidence type="ECO:0000259" key="25">
    <source>
        <dbReference type="PROSITE" id="PS50894"/>
    </source>
</evidence>
<dbReference type="InterPro" id="IPR018047">
    <property type="entry name" value="Ammonium_transpt_CS"/>
</dbReference>
<evidence type="ECO:0000259" key="24">
    <source>
        <dbReference type="PROSITE" id="PS50112"/>
    </source>
</evidence>
<dbReference type="Pfam" id="PF13426">
    <property type="entry name" value="PAS_9"/>
    <property type="match status" value="1"/>
</dbReference>
<dbReference type="InterPro" id="IPR005467">
    <property type="entry name" value="His_kinase_dom"/>
</dbReference>
<evidence type="ECO:0000256" key="3">
    <source>
        <dbReference type="ARBA" id="ARBA00005887"/>
    </source>
</evidence>
<dbReference type="Gene3D" id="1.10.3430.10">
    <property type="entry name" value="Ammonium transporter AmtB like domains"/>
    <property type="match status" value="1"/>
</dbReference>
<dbReference type="InterPro" id="IPR000014">
    <property type="entry name" value="PAS"/>
</dbReference>
<dbReference type="CDD" id="cd00130">
    <property type="entry name" value="PAS"/>
    <property type="match status" value="1"/>
</dbReference>
<feature type="transmembrane region" description="Helical" evidence="21">
    <location>
        <begin position="152"/>
        <end position="177"/>
    </location>
</feature>
<keyword evidence="16" id="KW-0924">Ammonia transport</keyword>
<dbReference type="CDD" id="cd00082">
    <property type="entry name" value="HisKA"/>
    <property type="match status" value="1"/>
</dbReference>
<dbReference type="SMART" id="SM00388">
    <property type="entry name" value="HisKA"/>
    <property type="match status" value="1"/>
</dbReference>
<dbReference type="SUPFAM" id="SSF55785">
    <property type="entry name" value="PYP-like sensor domain (PAS domain)"/>
    <property type="match status" value="1"/>
</dbReference>
<dbReference type="PROSITE" id="PS01219">
    <property type="entry name" value="AMMONIUM_TRANSP"/>
    <property type="match status" value="1"/>
</dbReference>
<accession>A0ABU3KAM4</accession>
<dbReference type="SUPFAM" id="SSF47384">
    <property type="entry name" value="Homodimeric domain of signal transducing histidine kinase"/>
    <property type="match status" value="1"/>
</dbReference>
<reference evidence="26 27" key="1">
    <citation type="journal article" date="2023" name="ISME J.">
        <title>Cultivation and genomic characterization of novel and ubiquitous marine nitrite-oxidizing bacteria from the Nitrospirales.</title>
        <authorList>
            <person name="Mueller A.J."/>
            <person name="Daebeler A."/>
            <person name="Herbold C.W."/>
            <person name="Kirkegaard R.H."/>
            <person name="Daims H."/>
        </authorList>
    </citation>
    <scope>NUCLEOTIDE SEQUENCE [LARGE SCALE GENOMIC DNA]</scope>
    <source>
        <strain evidence="26 27">EB</strain>
    </source>
</reference>
<dbReference type="Gene3D" id="1.20.120.160">
    <property type="entry name" value="HPT domain"/>
    <property type="match status" value="1"/>
</dbReference>
<evidence type="ECO:0000256" key="5">
    <source>
        <dbReference type="ARBA" id="ARBA00022448"/>
    </source>
</evidence>
<dbReference type="InterPro" id="IPR004358">
    <property type="entry name" value="Sig_transdc_His_kin-like_C"/>
</dbReference>
<feature type="domain" description="Response regulatory" evidence="23">
    <location>
        <begin position="1174"/>
        <end position="1318"/>
    </location>
</feature>
<evidence type="ECO:0000256" key="1">
    <source>
        <dbReference type="ARBA" id="ARBA00000085"/>
    </source>
</evidence>
<dbReference type="PROSITE" id="PS50112">
    <property type="entry name" value="PAS"/>
    <property type="match status" value="1"/>
</dbReference>
<dbReference type="InterPro" id="IPR036097">
    <property type="entry name" value="HisK_dim/P_sf"/>
</dbReference>
<keyword evidence="7 18" id="KW-0597">Phosphoprotein</keyword>
<feature type="compositionally biased region" description="Basic and acidic residues" evidence="20">
    <location>
        <begin position="1244"/>
        <end position="1256"/>
    </location>
</feature>
<dbReference type="SUPFAM" id="SSF55781">
    <property type="entry name" value="GAF domain-like"/>
    <property type="match status" value="1"/>
</dbReference>
<evidence type="ECO:0000256" key="16">
    <source>
        <dbReference type="ARBA" id="ARBA00023177"/>
    </source>
</evidence>
<dbReference type="Gene3D" id="3.40.50.2300">
    <property type="match status" value="2"/>
</dbReference>
<dbReference type="Pfam" id="PF13185">
    <property type="entry name" value="GAF_2"/>
    <property type="match status" value="1"/>
</dbReference>
<dbReference type="Pfam" id="PF01627">
    <property type="entry name" value="Hpt"/>
    <property type="match status" value="1"/>
</dbReference>
<feature type="transmembrane region" description="Helical" evidence="21">
    <location>
        <begin position="256"/>
        <end position="275"/>
    </location>
</feature>
<dbReference type="InterPro" id="IPR035965">
    <property type="entry name" value="PAS-like_dom_sf"/>
</dbReference>
<evidence type="ECO:0000256" key="7">
    <source>
        <dbReference type="ARBA" id="ARBA00022553"/>
    </source>
</evidence>
<dbReference type="PANTHER" id="PTHR45339">
    <property type="entry name" value="HYBRID SIGNAL TRANSDUCTION HISTIDINE KINASE J"/>
    <property type="match status" value="1"/>
</dbReference>
<dbReference type="InterPro" id="IPR003018">
    <property type="entry name" value="GAF"/>
</dbReference>
<evidence type="ECO:0000256" key="20">
    <source>
        <dbReference type="SAM" id="MobiDB-lite"/>
    </source>
</evidence>
<dbReference type="Pfam" id="PF02518">
    <property type="entry name" value="HATPase_c"/>
    <property type="match status" value="1"/>
</dbReference>
<evidence type="ECO:0000259" key="22">
    <source>
        <dbReference type="PROSITE" id="PS50109"/>
    </source>
</evidence>
<keyword evidence="10" id="KW-0547">Nucleotide-binding</keyword>
<dbReference type="EC" id="2.7.13.3" evidence="4"/>
<dbReference type="EMBL" id="JAQOUE010000001">
    <property type="protein sequence ID" value="MDT7043444.1"/>
    <property type="molecule type" value="Genomic_DNA"/>
</dbReference>
<keyword evidence="11" id="KW-0418">Kinase</keyword>
<feature type="domain" description="Response regulatory" evidence="23">
    <location>
        <begin position="1023"/>
        <end position="1144"/>
    </location>
</feature>
<keyword evidence="19" id="KW-0175">Coiled coil</keyword>
<dbReference type="InterPro" id="IPR008207">
    <property type="entry name" value="Sig_transdc_His_kin_Hpt_dom"/>
</dbReference>
<feature type="modified residue" description="4-aspartylphosphate" evidence="18">
    <location>
        <position position="1077"/>
    </location>
</feature>
<keyword evidence="13 21" id="KW-1133">Transmembrane helix</keyword>
<dbReference type="InterPro" id="IPR003661">
    <property type="entry name" value="HisK_dim/P_dom"/>
</dbReference>
<evidence type="ECO:0000256" key="12">
    <source>
        <dbReference type="ARBA" id="ARBA00022840"/>
    </source>
</evidence>
<dbReference type="PRINTS" id="PR00344">
    <property type="entry name" value="BCTRLSENSOR"/>
</dbReference>
<feature type="transmembrane region" description="Helical" evidence="21">
    <location>
        <begin position="46"/>
        <end position="68"/>
    </location>
</feature>
<dbReference type="Gene3D" id="3.30.450.40">
    <property type="match status" value="1"/>
</dbReference>
<dbReference type="Gene3D" id="3.30.450.20">
    <property type="entry name" value="PAS domain"/>
    <property type="match status" value="1"/>
</dbReference>
<comment type="subcellular location">
    <subcellularLocation>
        <location evidence="2">Cell membrane</location>
        <topology evidence="2">Multi-pass membrane protein</topology>
    </subcellularLocation>
</comment>
<keyword evidence="15 21" id="KW-0472">Membrane</keyword>
<feature type="transmembrane region" description="Helical" evidence="21">
    <location>
        <begin position="88"/>
        <end position="112"/>
    </location>
</feature>
<dbReference type="InterPro" id="IPR036641">
    <property type="entry name" value="HPT_dom_sf"/>
</dbReference>
<keyword evidence="6" id="KW-1003">Cell membrane</keyword>
<keyword evidence="14" id="KW-0902">Two-component regulatory system</keyword>
<dbReference type="InterPro" id="IPR003594">
    <property type="entry name" value="HATPase_dom"/>
</dbReference>
<dbReference type="PANTHER" id="PTHR45339:SF1">
    <property type="entry name" value="HYBRID SIGNAL TRANSDUCTION HISTIDINE KINASE J"/>
    <property type="match status" value="1"/>
</dbReference>
<dbReference type="PROSITE" id="PS50109">
    <property type="entry name" value="HIS_KIN"/>
    <property type="match status" value="1"/>
</dbReference>